<keyword evidence="1" id="KW-0732">Signal</keyword>
<proteinExistence type="predicted"/>
<evidence type="ECO:0000256" key="1">
    <source>
        <dbReference type="SAM" id="SignalP"/>
    </source>
</evidence>
<protein>
    <recommendedName>
        <fullName evidence="4">Ecp2 effector protein domain-containing protein</fullName>
    </recommendedName>
</protein>
<dbReference type="AlphaFoldDB" id="A0A2B7XR89"/>
<gene>
    <name evidence="2" type="ORF">AJ79_04865</name>
</gene>
<dbReference type="Proteomes" id="UP000223968">
    <property type="component" value="Unassembled WGS sequence"/>
</dbReference>
<feature type="signal peptide" evidence="1">
    <location>
        <begin position="1"/>
        <end position="20"/>
    </location>
</feature>
<evidence type="ECO:0000313" key="2">
    <source>
        <dbReference type="EMBL" id="PGH11490.1"/>
    </source>
</evidence>
<sequence length="156" mass="17028">MKILAIAVGVVGVAIQTAIAAPNSPSNVQVQCYSIQNNNHFNALRPRHITEVARDFCNKYRGENLGTAGGNGNMVTFETLDGDPRNAFIIFQKMPTQPEGLPVKWDVDICIDLFNRTIECPKIDPGNSELARWGGGEALIFDPDTELKSWAASITP</sequence>
<comment type="caution">
    <text evidence="2">The sequence shown here is derived from an EMBL/GenBank/DDBJ whole genome shotgun (WGS) entry which is preliminary data.</text>
</comment>
<evidence type="ECO:0008006" key="4">
    <source>
        <dbReference type="Google" id="ProtNLM"/>
    </source>
</evidence>
<reference evidence="2 3" key="1">
    <citation type="submission" date="2017-10" db="EMBL/GenBank/DDBJ databases">
        <title>Comparative genomics in systemic dimorphic fungi from Ajellomycetaceae.</title>
        <authorList>
            <person name="Munoz J.F."/>
            <person name="Mcewen J.G."/>
            <person name="Clay O.K."/>
            <person name="Cuomo C.A."/>
        </authorList>
    </citation>
    <scope>NUCLEOTIDE SEQUENCE [LARGE SCALE GENOMIC DNA]</scope>
    <source>
        <strain evidence="2 3">UAMH5409</strain>
    </source>
</reference>
<organism evidence="2 3">
    <name type="scientific">Helicocarpus griseus UAMH5409</name>
    <dbReference type="NCBI Taxonomy" id="1447875"/>
    <lineage>
        <taxon>Eukaryota</taxon>
        <taxon>Fungi</taxon>
        <taxon>Dikarya</taxon>
        <taxon>Ascomycota</taxon>
        <taxon>Pezizomycotina</taxon>
        <taxon>Eurotiomycetes</taxon>
        <taxon>Eurotiomycetidae</taxon>
        <taxon>Onygenales</taxon>
        <taxon>Ajellomycetaceae</taxon>
        <taxon>Helicocarpus</taxon>
    </lineage>
</organism>
<evidence type="ECO:0000313" key="3">
    <source>
        <dbReference type="Proteomes" id="UP000223968"/>
    </source>
</evidence>
<keyword evidence="3" id="KW-1185">Reference proteome</keyword>
<feature type="chain" id="PRO_5012721975" description="Ecp2 effector protein domain-containing protein" evidence="1">
    <location>
        <begin position="21"/>
        <end position="156"/>
    </location>
</feature>
<name>A0A2B7XR89_9EURO</name>
<accession>A0A2B7XR89</accession>
<dbReference type="EMBL" id="PDNB01000072">
    <property type="protein sequence ID" value="PGH11490.1"/>
    <property type="molecule type" value="Genomic_DNA"/>
</dbReference>